<evidence type="ECO:0000313" key="3">
    <source>
        <dbReference type="Proteomes" id="UP000505377"/>
    </source>
</evidence>
<name>A0A6M6JCQ4_9PSEU</name>
<evidence type="ECO:0000259" key="1">
    <source>
        <dbReference type="Pfam" id="PF13577"/>
    </source>
</evidence>
<dbReference type="Pfam" id="PF13577">
    <property type="entry name" value="SnoaL_4"/>
    <property type="match status" value="1"/>
</dbReference>
<evidence type="ECO:0000313" key="2">
    <source>
        <dbReference type="EMBL" id="QJY44612.1"/>
    </source>
</evidence>
<organism evidence="2 3">
    <name type="scientific">Pseudonocardia broussonetiae</name>
    <dbReference type="NCBI Taxonomy" id="2736640"/>
    <lineage>
        <taxon>Bacteria</taxon>
        <taxon>Bacillati</taxon>
        <taxon>Actinomycetota</taxon>
        <taxon>Actinomycetes</taxon>
        <taxon>Pseudonocardiales</taxon>
        <taxon>Pseudonocardiaceae</taxon>
        <taxon>Pseudonocardia</taxon>
    </lineage>
</organism>
<dbReference type="Proteomes" id="UP000505377">
    <property type="component" value="Chromosome"/>
</dbReference>
<proteinExistence type="predicted"/>
<dbReference type="AlphaFoldDB" id="A0A6M6JCQ4"/>
<dbReference type="EMBL" id="CP053564">
    <property type="protein sequence ID" value="QJY44612.1"/>
    <property type="molecule type" value="Genomic_DNA"/>
</dbReference>
<dbReference type="SUPFAM" id="SSF54427">
    <property type="entry name" value="NTF2-like"/>
    <property type="match status" value="1"/>
</dbReference>
<feature type="domain" description="SnoaL-like" evidence="1">
    <location>
        <begin position="15"/>
        <end position="144"/>
    </location>
</feature>
<dbReference type="RefSeq" id="WP_172153987.1">
    <property type="nucleotide sequence ID" value="NZ_CP053564.1"/>
</dbReference>
<protein>
    <submittedName>
        <fullName evidence="2">Nuclear transport factor 2 family protein</fullName>
    </submittedName>
</protein>
<dbReference type="KEGG" id="pbro:HOP40_01155"/>
<keyword evidence="3" id="KW-1185">Reference proteome</keyword>
<gene>
    <name evidence="2" type="ORF">HOP40_01155</name>
</gene>
<accession>A0A6M6JCQ4</accession>
<dbReference type="Gene3D" id="3.10.450.50">
    <property type="match status" value="1"/>
</dbReference>
<sequence length="162" mass="17433">MTHPITDPAAALRWLVDRAHVSDLLVEFARALDVRDWDAYAATYTEDAVLEIGDLARLEGRAAIRAATASERGLGGYAGTWHGSSNHAVTVDGDTATSRSYLLGVHLLGGGSAHHADGAGWYDCALRRTADVDLAGGWRFTRVRITEVWHAGEPLPHVAPRP</sequence>
<dbReference type="InterPro" id="IPR037401">
    <property type="entry name" value="SnoaL-like"/>
</dbReference>
<reference evidence="2 3" key="1">
    <citation type="submission" date="2020-05" db="EMBL/GenBank/DDBJ databases">
        <authorList>
            <person name="Mo P."/>
        </authorList>
    </citation>
    <scope>NUCLEOTIDE SEQUENCE [LARGE SCALE GENOMIC DNA]</scope>
    <source>
        <strain evidence="2 3">Gen01</strain>
    </source>
</reference>
<dbReference type="InterPro" id="IPR032710">
    <property type="entry name" value="NTF2-like_dom_sf"/>
</dbReference>